<dbReference type="GO" id="GO:0005524">
    <property type="term" value="F:ATP binding"/>
    <property type="evidence" value="ECO:0007669"/>
    <property type="project" value="UniProtKB-UniRule"/>
</dbReference>
<dbReference type="Gene3D" id="3.30.800.10">
    <property type="entry name" value="Phosphatidylinositol Phosphate Kinase II Beta"/>
    <property type="match status" value="1"/>
</dbReference>
<dbReference type="GO" id="GO:0051301">
    <property type="term" value="P:cell division"/>
    <property type="evidence" value="ECO:0007669"/>
    <property type="project" value="UniProtKB-KW"/>
</dbReference>
<evidence type="ECO:0000256" key="5">
    <source>
        <dbReference type="ARBA" id="ARBA00022618"/>
    </source>
</evidence>
<evidence type="ECO:0000256" key="18">
    <source>
        <dbReference type="ARBA" id="ARBA00052820"/>
    </source>
</evidence>
<sequence length="1734" mass="197476">MDSEPLYDGILLDIIDNDWRADQLPFDRILVPSDKLPDPEADSNDSHLTLKEQEQKWNDLALTSLAPESSPSLTEFPREFEEGSETLLTKIVNKFSSAYNTGYNNSNDIKSPATDDNDSANASQSDSAGKVDTASDSISDIENNFESNANANCAVNTPHLSPQSGTPSFPGEYVSGEANERSITNILNRISNIVTTRNSDLRNYKHTELHRFWMPDEKAKECYDCSLKFTSFRRKHHCRLCGQIFCSKCCNQVVPGRIIMCSGDLKVCLYCSKIVLRYLKSSEVKLDLKVDLEAFKDNLSSKLSLNDSSSFGTPEPSLKRKISVGYQEEQFLSNANSNLTNEDRKSILQQSNSLKALHEEMTRSMPGQNCGADFLTFLINARKSSNRVQAIAIINAMLAAGFVIPIVPDTEETEFEETLHYKLAKQSEIIENAERNNIDDNAVGSATQLQHVEENKEDVYPPKSTGCFKASKDMELDHMRSKTKTARELVESYCEHEDMLISQLLKHEDLDQSWANILIPLCAKIVNKFRPHFGANDFMDIRNYVNFKKVQGGVREDCCIMGGVVFTKNVAHKRMAKRIEHPRVLLLQCAIVYERVEGKYISMETLLLQEKEYLRNVVGRILNLKPNVVLVQKGVAGIAQDMLRNHGVTLVLDVKSSVMDRLARCMQCDIVTSIESNISAPKLGTCDLFFIENFQDAGGMTKTLMGFEVYSNPKNYAFLLRGGNNMELAKVKKVASIVLFARYNWRFEMAFLLDIFAKPPTSSYLSKPDMQNATQSVEISPRDNEVPIDSIPCIVNGSNLGDPLSSQINNSPQDDIETNESPILSVSPYIVFPLPWKNFSIQDLSSMFLEGSKIQSLQRLHDTNSVSQTQLKPHHEFVLDKITPAVGNRDFQVALSAFRALGGRYPKSTKMLKSNNIAASTNPRKSSDVAEKHADSNTFDLQSYQRLSVLFCSFYHNPKAASSFCAQPTIFDMKFYGQNDIMLGQFLERYCFRSYICQSCKLPMMDHVRRYVHSMACVQVQLSEDINQTKSDEIFVTSWCNYCREMTPNVPISQDTWCLSFAKYLELRFYGHSYRKRVANISEDDAEIKISEFDKQNCRHSIQKDYVHYFYSKGFGVRFIYSPIEVWDINFPPLKIKLDALPKYDRPQFQEDIKKLSIKGHEIYSKIHNRIVELTAENEPELKTNLTSILNRDQSIFRHCIEVVHTLLAEKSTPPFELNDALVKAKRALVESIDLWGPRLCDPISQTKTSSKLEATPQIEESTICTEDLETSFGNHAAEKQGERDLHTTGEQSTSTQHSKTREISSKNFSEYIMEKINLKQLLNQLLPPNNQNNIIPSPFPIYEHYTLPIGEFPIVIQEQDLSSIIAYSLVSHEYRKITENIHHSTDSLNSPVTKKKSQDGLFEGDTKEEKKSDDDKKSKSRPYIELCFQDSTAQFICKIFFAKEFDALRAKVFNASKKDTEKSDNDAIRILFARSLCKSMQWEARGGKSGLKFSKTLDDRFILKEMSKGDVSLFENFAPNYFEYMNKCLQNEQLTLLAKILGVFKVTVKKKDLVQERSLLVIENLFYDWDIKNKFDLKGSERNRLVNPENNDGEMVLLDENLIKMSWSKPLYIQSKSKTTLCEAINNDSSFLERNSIIDYSLLVGLNNKENILVLGIIDYIRTYTFDKRLESLVKQSGLLGGQGKLPTVIAPQRYKQRFREAMERYFLAVPERWENVDRSKQCNNSPSTNTKL</sequence>
<evidence type="ECO:0000313" key="26">
    <source>
        <dbReference type="Proteomes" id="UP000594454"/>
    </source>
</evidence>
<dbReference type="SUPFAM" id="SSF56104">
    <property type="entry name" value="SAICAR synthase-like"/>
    <property type="match status" value="1"/>
</dbReference>
<evidence type="ECO:0000313" key="25">
    <source>
        <dbReference type="EMBL" id="CAD7077404.1"/>
    </source>
</evidence>
<keyword evidence="17" id="KW-0131">Cell cycle</keyword>
<feature type="region of interest" description="Disordered" evidence="21">
    <location>
        <begin position="1277"/>
        <end position="1304"/>
    </location>
</feature>
<evidence type="ECO:0000256" key="7">
    <source>
        <dbReference type="ARBA" id="ARBA00022723"/>
    </source>
</evidence>
<keyword evidence="8 20" id="KW-0547">Nucleotide-binding</keyword>
<keyword evidence="9" id="KW-0967">Endosome</keyword>
<dbReference type="InterPro" id="IPR027483">
    <property type="entry name" value="PInositol-4-P-4/5-kinase_C_sf"/>
</dbReference>
<dbReference type="GO" id="GO:0005680">
    <property type="term" value="C:anaphase-promoting complex"/>
    <property type="evidence" value="ECO:0007669"/>
    <property type="project" value="InterPro"/>
</dbReference>
<evidence type="ECO:0000256" key="10">
    <source>
        <dbReference type="ARBA" id="ARBA00022771"/>
    </source>
</evidence>
<dbReference type="FunFam" id="3.30.810.10:FF:000001">
    <property type="entry name" value="1-phosphatidylinositol 3-phosphate 5-kinase FAB1"/>
    <property type="match status" value="1"/>
</dbReference>
<dbReference type="InterPro" id="IPR000306">
    <property type="entry name" value="Znf_FYVE"/>
</dbReference>
<evidence type="ECO:0000256" key="3">
    <source>
        <dbReference type="ARBA" id="ARBA00012009"/>
    </source>
</evidence>
<dbReference type="InterPro" id="IPR017455">
    <property type="entry name" value="Znf_FYVE-rel"/>
</dbReference>
<reference evidence="25 26" key="1">
    <citation type="submission" date="2020-11" db="EMBL/GenBank/DDBJ databases">
        <authorList>
            <person name="Wallbank WR R."/>
            <person name="Pardo Diaz C."/>
            <person name="Kozak K."/>
            <person name="Martin S."/>
            <person name="Jiggins C."/>
            <person name="Moest M."/>
            <person name="Warren A I."/>
            <person name="Generalovic N T."/>
            <person name="Byers J.R.P. K."/>
            <person name="Montejo-Kovacevich G."/>
            <person name="Yen C E."/>
        </authorList>
    </citation>
    <scope>NUCLEOTIDE SEQUENCE [LARGE SCALE GENOMIC DNA]</scope>
</reference>
<dbReference type="GO" id="GO:0010008">
    <property type="term" value="C:endosome membrane"/>
    <property type="evidence" value="ECO:0007669"/>
    <property type="project" value="UniProtKB-SubCell"/>
</dbReference>
<keyword evidence="13" id="KW-0833">Ubl conjugation pathway</keyword>
<keyword evidence="6 20" id="KW-0808">Transferase</keyword>
<dbReference type="FunCoup" id="A0A7R8UCF8">
    <property type="interactions" value="1959"/>
</dbReference>
<evidence type="ECO:0000256" key="21">
    <source>
        <dbReference type="SAM" id="MobiDB-lite"/>
    </source>
</evidence>
<feature type="region of interest" description="Disordered" evidence="21">
    <location>
        <begin position="103"/>
        <end position="134"/>
    </location>
</feature>
<feature type="compositionally biased region" description="Basic and acidic residues" evidence="21">
    <location>
        <begin position="1277"/>
        <end position="1288"/>
    </location>
</feature>
<evidence type="ECO:0000256" key="1">
    <source>
        <dbReference type="ARBA" id="ARBA00004608"/>
    </source>
</evidence>
<dbReference type="Pfam" id="PF01363">
    <property type="entry name" value="FYVE"/>
    <property type="match status" value="1"/>
</dbReference>
<dbReference type="Gene3D" id="3.30.810.10">
    <property type="entry name" value="2-Layer Sandwich"/>
    <property type="match status" value="1"/>
</dbReference>
<dbReference type="InterPro" id="IPR013083">
    <property type="entry name" value="Znf_RING/FYVE/PHD"/>
</dbReference>
<gene>
    <name evidence="25" type="ORF">HERILL_LOCUS754</name>
</gene>
<feature type="domain" description="FYVE-type" evidence="22">
    <location>
        <begin position="216"/>
        <end position="276"/>
    </location>
</feature>
<dbReference type="InterPro" id="IPR027484">
    <property type="entry name" value="PInositol-4-P-5-kinase_N"/>
</dbReference>
<evidence type="ECO:0000256" key="8">
    <source>
        <dbReference type="ARBA" id="ARBA00022741"/>
    </source>
</evidence>
<keyword evidence="14" id="KW-0862">Zinc</keyword>
<dbReference type="InterPro" id="IPR044769">
    <property type="entry name" value="PIKfyve_PIPKc"/>
</dbReference>
<evidence type="ECO:0000256" key="15">
    <source>
        <dbReference type="ARBA" id="ARBA00022840"/>
    </source>
</evidence>
<feature type="compositionally biased region" description="Polar residues" evidence="21">
    <location>
        <begin position="1289"/>
        <end position="1298"/>
    </location>
</feature>
<dbReference type="GO" id="GO:0016192">
    <property type="term" value="P:vesicle-mediated transport"/>
    <property type="evidence" value="ECO:0007669"/>
    <property type="project" value="UniProtKB-ARBA"/>
</dbReference>
<dbReference type="InterPro" id="IPR011011">
    <property type="entry name" value="Znf_FYVE_PHD"/>
</dbReference>
<keyword evidence="15 20" id="KW-0067">ATP-binding</keyword>
<dbReference type="SMART" id="SM00330">
    <property type="entry name" value="PIPKc"/>
    <property type="match status" value="1"/>
</dbReference>
<dbReference type="PROSITE" id="PS51455">
    <property type="entry name" value="PIPK"/>
    <property type="match status" value="1"/>
</dbReference>
<keyword evidence="11" id="KW-0498">Mitosis</keyword>
<keyword evidence="7" id="KW-0479">Metal-binding</keyword>
<dbReference type="InterPro" id="IPR027409">
    <property type="entry name" value="GroEL-like_apical_dom_sf"/>
</dbReference>
<feature type="region of interest" description="Disordered" evidence="21">
    <location>
        <begin position="1386"/>
        <end position="1419"/>
    </location>
</feature>
<evidence type="ECO:0000256" key="11">
    <source>
        <dbReference type="ARBA" id="ARBA00022776"/>
    </source>
</evidence>
<evidence type="ECO:0000259" key="22">
    <source>
        <dbReference type="PROSITE" id="PS50178"/>
    </source>
</evidence>
<dbReference type="CDD" id="cd03334">
    <property type="entry name" value="Fab1_TCP"/>
    <property type="match status" value="1"/>
</dbReference>
<name>A0A7R8UCF8_HERIL</name>
<dbReference type="PROSITE" id="PS50186">
    <property type="entry name" value="DEP"/>
    <property type="match status" value="1"/>
</dbReference>
<dbReference type="FunFam" id="3.50.7.10:FF:000007">
    <property type="entry name" value="1-phosphatidylinositol 3-phosphate 5-kinase isoform X1"/>
    <property type="match status" value="1"/>
</dbReference>
<dbReference type="Pfam" id="PF00118">
    <property type="entry name" value="Cpn60_TCP1"/>
    <property type="match status" value="1"/>
</dbReference>
<keyword evidence="10 19" id="KW-0863">Zinc-finger</keyword>
<proteinExistence type="inferred from homology"/>
<dbReference type="FunFam" id="3.30.40.10:FF:000057">
    <property type="entry name" value="1-phosphatidylinositol 3-phosphate 5-kinase isoform X1"/>
    <property type="match status" value="1"/>
</dbReference>
<protein>
    <recommendedName>
        <fullName evidence="3">1-phosphatidylinositol-3-phosphate 5-kinase</fullName>
        <ecNumber evidence="3">2.7.1.150</ecNumber>
    </recommendedName>
</protein>
<keyword evidence="5" id="KW-0132">Cell division</keyword>
<dbReference type="SMART" id="SM00049">
    <property type="entry name" value="DEP"/>
    <property type="match status" value="1"/>
</dbReference>
<evidence type="ECO:0000256" key="13">
    <source>
        <dbReference type="ARBA" id="ARBA00022786"/>
    </source>
</evidence>
<dbReference type="OrthoDB" id="158357at2759"/>
<dbReference type="InterPro" id="IPR008401">
    <property type="entry name" value="Apc13"/>
</dbReference>
<accession>A0A7R8UCF8</accession>
<comment type="similarity">
    <text evidence="2">Belongs to the APC13 family.</text>
</comment>
<dbReference type="EMBL" id="LR899009">
    <property type="protein sequence ID" value="CAD7077404.1"/>
    <property type="molecule type" value="Genomic_DNA"/>
</dbReference>
<evidence type="ECO:0000256" key="2">
    <source>
        <dbReference type="ARBA" id="ARBA00006940"/>
    </source>
</evidence>
<evidence type="ECO:0000256" key="19">
    <source>
        <dbReference type="PROSITE-ProRule" id="PRU00091"/>
    </source>
</evidence>
<dbReference type="Proteomes" id="UP000594454">
    <property type="component" value="Chromosome 1"/>
</dbReference>
<feature type="domain" description="PIPK" evidence="24">
    <location>
        <begin position="1372"/>
        <end position="1708"/>
    </location>
</feature>
<dbReference type="GO" id="GO:0046854">
    <property type="term" value="P:phosphatidylinositol phosphate biosynthetic process"/>
    <property type="evidence" value="ECO:0007669"/>
    <property type="project" value="TreeGrafter"/>
</dbReference>
<evidence type="ECO:0000256" key="12">
    <source>
        <dbReference type="ARBA" id="ARBA00022777"/>
    </source>
</evidence>
<keyword evidence="16" id="KW-0472">Membrane</keyword>
<keyword evidence="4" id="KW-0597">Phosphoprotein</keyword>
<evidence type="ECO:0000256" key="17">
    <source>
        <dbReference type="ARBA" id="ARBA00023306"/>
    </source>
</evidence>
<feature type="domain" description="DEP" evidence="23">
    <location>
        <begin position="371"/>
        <end position="425"/>
    </location>
</feature>
<dbReference type="Gene3D" id="3.50.7.10">
    <property type="entry name" value="GroEL"/>
    <property type="match status" value="1"/>
</dbReference>
<dbReference type="InterPro" id="IPR002423">
    <property type="entry name" value="Cpn60/GroEL/TCP-1"/>
</dbReference>
<dbReference type="GO" id="GO:0008270">
    <property type="term" value="F:zinc ion binding"/>
    <property type="evidence" value="ECO:0007669"/>
    <property type="project" value="UniProtKB-KW"/>
</dbReference>
<keyword evidence="12 20" id="KW-0418">Kinase</keyword>
<dbReference type="CDD" id="cd15725">
    <property type="entry name" value="FYVE_PIKfyve_Fab1"/>
    <property type="match status" value="1"/>
</dbReference>
<dbReference type="Pfam" id="PF01504">
    <property type="entry name" value="PIP5K"/>
    <property type="match status" value="1"/>
</dbReference>
<dbReference type="SMART" id="SM00064">
    <property type="entry name" value="FYVE"/>
    <property type="match status" value="1"/>
</dbReference>
<dbReference type="CDD" id="cd17300">
    <property type="entry name" value="PIPKc_PIKfyve"/>
    <property type="match status" value="1"/>
</dbReference>
<dbReference type="GO" id="GO:0000285">
    <property type="term" value="F:1-phosphatidylinositol-3-phosphate 5-kinase activity"/>
    <property type="evidence" value="ECO:0007669"/>
    <property type="project" value="UniProtKB-EC"/>
</dbReference>
<dbReference type="InParanoid" id="A0A7R8UCF8"/>
<comment type="subcellular location">
    <subcellularLocation>
        <location evidence="1">Endosome membrane</location>
    </subcellularLocation>
</comment>
<dbReference type="SUPFAM" id="SSF57903">
    <property type="entry name" value="FYVE/PHD zinc finger"/>
    <property type="match status" value="1"/>
</dbReference>
<dbReference type="GO" id="GO:0052810">
    <property type="term" value="F:1-phosphatidylinositol-5-kinase activity"/>
    <property type="evidence" value="ECO:0007669"/>
    <property type="project" value="UniProtKB-ARBA"/>
</dbReference>
<dbReference type="InterPro" id="IPR000591">
    <property type="entry name" value="DEP_dom"/>
</dbReference>
<dbReference type="Gene3D" id="3.30.40.10">
    <property type="entry name" value="Zinc/RING finger domain, C3HC4 (zinc finger)"/>
    <property type="match status" value="1"/>
</dbReference>
<evidence type="ECO:0000256" key="4">
    <source>
        <dbReference type="ARBA" id="ARBA00022553"/>
    </source>
</evidence>
<dbReference type="SUPFAM" id="SSF52029">
    <property type="entry name" value="GroEL apical domain-like"/>
    <property type="match status" value="1"/>
</dbReference>
<evidence type="ECO:0000256" key="9">
    <source>
        <dbReference type="ARBA" id="ARBA00022753"/>
    </source>
</evidence>
<dbReference type="GO" id="GO:0035556">
    <property type="term" value="P:intracellular signal transduction"/>
    <property type="evidence" value="ECO:0007669"/>
    <property type="project" value="InterPro"/>
</dbReference>
<evidence type="ECO:0000256" key="16">
    <source>
        <dbReference type="ARBA" id="ARBA00023136"/>
    </source>
</evidence>
<dbReference type="PANTHER" id="PTHR45748:SF7">
    <property type="entry name" value="1-PHOSPHATIDYLINOSITOL 3-PHOSPHATE 5-KINASE-RELATED"/>
    <property type="match status" value="1"/>
</dbReference>
<feature type="compositionally biased region" description="Basic and acidic residues" evidence="21">
    <location>
        <begin position="1405"/>
        <end position="1418"/>
    </location>
</feature>
<feature type="compositionally biased region" description="Low complexity" evidence="21">
    <location>
        <begin position="119"/>
        <end position="128"/>
    </location>
</feature>
<dbReference type="PANTHER" id="PTHR45748">
    <property type="entry name" value="1-PHOSPHATIDYLINOSITOL 3-PHOSPHATE 5-KINASE-RELATED"/>
    <property type="match status" value="1"/>
</dbReference>
<dbReference type="EC" id="2.7.1.150" evidence="3"/>
<comment type="catalytic activity">
    <reaction evidence="18">
        <text>a 1,2-diacyl-sn-glycero-3-phospho-(1D-myo-inositol-3-phosphate) + ATP = a 1,2-diacyl-sn-glycero-3-phospho-(1D-myo-inositol-3,5-bisphosphate) + ADP + H(+)</text>
        <dbReference type="Rhea" id="RHEA:13609"/>
        <dbReference type="ChEBI" id="CHEBI:15378"/>
        <dbReference type="ChEBI" id="CHEBI:30616"/>
        <dbReference type="ChEBI" id="CHEBI:57923"/>
        <dbReference type="ChEBI" id="CHEBI:58088"/>
        <dbReference type="ChEBI" id="CHEBI:456216"/>
        <dbReference type="EC" id="2.7.1.150"/>
    </reaction>
    <physiologicalReaction direction="left-to-right" evidence="18">
        <dbReference type="Rhea" id="RHEA:13610"/>
    </physiologicalReaction>
</comment>
<organism evidence="25 26">
    <name type="scientific">Hermetia illucens</name>
    <name type="common">Black soldier fly</name>
    <dbReference type="NCBI Taxonomy" id="343691"/>
    <lineage>
        <taxon>Eukaryota</taxon>
        <taxon>Metazoa</taxon>
        <taxon>Ecdysozoa</taxon>
        <taxon>Arthropoda</taxon>
        <taxon>Hexapoda</taxon>
        <taxon>Insecta</taxon>
        <taxon>Pterygota</taxon>
        <taxon>Neoptera</taxon>
        <taxon>Endopterygota</taxon>
        <taxon>Diptera</taxon>
        <taxon>Brachycera</taxon>
        <taxon>Stratiomyomorpha</taxon>
        <taxon>Stratiomyidae</taxon>
        <taxon>Hermetiinae</taxon>
        <taxon>Hermetia</taxon>
    </lineage>
</organism>
<dbReference type="InterPro" id="IPR002498">
    <property type="entry name" value="PInositol-4-P-4/5-kinase_core"/>
</dbReference>
<evidence type="ECO:0000256" key="14">
    <source>
        <dbReference type="ARBA" id="ARBA00022833"/>
    </source>
</evidence>
<evidence type="ECO:0000256" key="6">
    <source>
        <dbReference type="ARBA" id="ARBA00022679"/>
    </source>
</evidence>
<evidence type="ECO:0000259" key="23">
    <source>
        <dbReference type="PROSITE" id="PS50186"/>
    </source>
</evidence>
<keyword evidence="26" id="KW-1185">Reference proteome</keyword>
<dbReference type="PROSITE" id="PS50178">
    <property type="entry name" value="ZF_FYVE"/>
    <property type="match status" value="1"/>
</dbReference>
<dbReference type="Pfam" id="PF05839">
    <property type="entry name" value="Apc13p"/>
    <property type="match status" value="1"/>
</dbReference>
<evidence type="ECO:0000256" key="20">
    <source>
        <dbReference type="PROSITE-ProRule" id="PRU00781"/>
    </source>
</evidence>
<evidence type="ECO:0000259" key="24">
    <source>
        <dbReference type="PROSITE" id="PS51455"/>
    </source>
</evidence>